<feature type="signal peptide" evidence="1">
    <location>
        <begin position="1"/>
        <end position="22"/>
    </location>
</feature>
<evidence type="ECO:0000313" key="3">
    <source>
        <dbReference type="Proteomes" id="UP000199423"/>
    </source>
</evidence>
<evidence type="ECO:0000256" key="1">
    <source>
        <dbReference type="SAM" id="SignalP"/>
    </source>
</evidence>
<dbReference type="STRING" id="51670.SAMN04488557_3055"/>
<sequence length="427" mass="46003">MKRLALISAALFVALAGAAAGAAFYFQPAFIFGEPKSDAPLAHAVPSYDAKAASEMQAREATLRLVEQLGAIQDKIIHGDREALADQARLLREIASEVRHFGPEDWKDYINVRTSLLYVLSGGDAHVLTPLIDSNTLGTADQKLAAGIVSFAQGQPRAARKLFMEIDPRSLDVSLVGPFALARASLYLDDNHAKAIELLDDARLACPHTAIDEAATRRQIPILIGMGERNRALMLTTSYVREFGKSIYAWKLFREFAEATAKRSDMDDPTIVDKLADSFDDRNMQVASELFIDVAGEALLQGRLKLARAAADRILKIESAAPETLDKARLYRAAAEAPSADAGDALRALNQITADRLSDEDTEIREVAGFIAKSVVGDEIAAGRDGIKVRAAGTTAENPVLPKAAAAIGEADALLKEADQIIARSEK</sequence>
<feature type="chain" id="PRO_5011642601" evidence="1">
    <location>
        <begin position="23"/>
        <end position="427"/>
    </location>
</feature>
<proteinExistence type="predicted"/>
<reference evidence="3" key="1">
    <citation type="submission" date="2016-10" db="EMBL/GenBank/DDBJ databases">
        <authorList>
            <person name="Varghese N."/>
            <person name="Submissions S."/>
        </authorList>
    </citation>
    <scope>NUCLEOTIDE SEQUENCE [LARGE SCALE GENOMIC DNA]</scope>
    <source>
        <strain evidence="3">DSM 1565</strain>
    </source>
</reference>
<keyword evidence="1" id="KW-0732">Signal</keyword>
<evidence type="ECO:0000313" key="2">
    <source>
        <dbReference type="EMBL" id="SFV37227.1"/>
    </source>
</evidence>
<accession>A0A1I7NRA8</accession>
<name>A0A1I7NRA8_9HYPH</name>
<dbReference type="EMBL" id="FPCH01000003">
    <property type="protein sequence ID" value="SFV37227.1"/>
    <property type="molecule type" value="Genomic_DNA"/>
</dbReference>
<gene>
    <name evidence="2" type="ORF">SAMN04488557_3055</name>
</gene>
<keyword evidence="3" id="KW-1185">Reference proteome</keyword>
<protein>
    <submittedName>
        <fullName evidence="2">Chemotaxis protein MotC</fullName>
    </submittedName>
</protein>
<dbReference type="Proteomes" id="UP000199423">
    <property type="component" value="Unassembled WGS sequence"/>
</dbReference>
<dbReference type="AlphaFoldDB" id="A0A1I7NRA8"/>
<organism evidence="2 3">
    <name type="scientific">Hyphomicrobium facile</name>
    <dbReference type="NCBI Taxonomy" id="51670"/>
    <lineage>
        <taxon>Bacteria</taxon>
        <taxon>Pseudomonadati</taxon>
        <taxon>Pseudomonadota</taxon>
        <taxon>Alphaproteobacteria</taxon>
        <taxon>Hyphomicrobiales</taxon>
        <taxon>Hyphomicrobiaceae</taxon>
        <taxon>Hyphomicrobium</taxon>
    </lineage>
</organism>
<dbReference type="RefSeq" id="WP_092868581.1">
    <property type="nucleotide sequence ID" value="NZ_FPCH01000003.1"/>
</dbReference>
<dbReference type="OrthoDB" id="9812933at2"/>